<gene>
    <name evidence="1" type="ORF">EVAR_75291_1</name>
</gene>
<accession>A0A4C1YZ81</accession>
<evidence type="ECO:0000313" key="1">
    <source>
        <dbReference type="EMBL" id="GBP79919.1"/>
    </source>
</evidence>
<dbReference type="Proteomes" id="UP000299102">
    <property type="component" value="Unassembled WGS sequence"/>
</dbReference>
<protein>
    <recommendedName>
        <fullName evidence="3">Reverse transcriptase domain-containing protein</fullName>
    </recommendedName>
</protein>
<dbReference type="AlphaFoldDB" id="A0A4C1YZ81"/>
<dbReference type="OrthoDB" id="6782199at2759"/>
<comment type="caution">
    <text evidence="1">The sequence shown here is derived from an EMBL/GenBank/DDBJ whole genome shotgun (WGS) entry which is preliminary data.</text>
</comment>
<sequence length="178" mass="20897">MVKKNRNNSETSCMYVIRNDDGLNEENNLKERWKNYFKNILECEYTVADDNVTATEYSYMHDDGNDREIMTDQIMKELKRIRVGKAAGYDRVSTERVGRGIVASLLFQLFNKCWKSHRVPNDWCKAVTVPLYKEKGSRQVYTNHRPISLLSVFGNLYSKIIIERVVNETENKTWDVRA</sequence>
<proteinExistence type="predicted"/>
<evidence type="ECO:0000313" key="2">
    <source>
        <dbReference type="Proteomes" id="UP000299102"/>
    </source>
</evidence>
<dbReference type="PANTHER" id="PTHR19446">
    <property type="entry name" value="REVERSE TRANSCRIPTASES"/>
    <property type="match status" value="1"/>
</dbReference>
<evidence type="ECO:0008006" key="3">
    <source>
        <dbReference type="Google" id="ProtNLM"/>
    </source>
</evidence>
<dbReference type="EMBL" id="BGZK01001438">
    <property type="protein sequence ID" value="GBP79919.1"/>
    <property type="molecule type" value="Genomic_DNA"/>
</dbReference>
<reference evidence="1 2" key="1">
    <citation type="journal article" date="2019" name="Commun. Biol.">
        <title>The bagworm genome reveals a unique fibroin gene that provides high tensile strength.</title>
        <authorList>
            <person name="Kono N."/>
            <person name="Nakamura H."/>
            <person name="Ohtoshi R."/>
            <person name="Tomita M."/>
            <person name="Numata K."/>
            <person name="Arakawa K."/>
        </authorList>
    </citation>
    <scope>NUCLEOTIDE SEQUENCE [LARGE SCALE GENOMIC DNA]</scope>
</reference>
<organism evidence="1 2">
    <name type="scientific">Eumeta variegata</name>
    <name type="common">Bagworm moth</name>
    <name type="synonym">Eumeta japonica</name>
    <dbReference type="NCBI Taxonomy" id="151549"/>
    <lineage>
        <taxon>Eukaryota</taxon>
        <taxon>Metazoa</taxon>
        <taxon>Ecdysozoa</taxon>
        <taxon>Arthropoda</taxon>
        <taxon>Hexapoda</taxon>
        <taxon>Insecta</taxon>
        <taxon>Pterygota</taxon>
        <taxon>Neoptera</taxon>
        <taxon>Endopterygota</taxon>
        <taxon>Lepidoptera</taxon>
        <taxon>Glossata</taxon>
        <taxon>Ditrysia</taxon>
        <taxon>Tineoidea</taxon>
        <taxon>Psychidae</taxon>
        <taxon>Oiketicinae</taxon>
        <taxon>Eumeta</taxon>
    </lineage>
</organism>
<dbReference type="STRING" id="151549.A0A4C1YZ81"/>
<keyword evidence="2" id="KW-1185">Reference proteome</keyword>
<name>A0A4C1YZ81_EUMVA</name>